<reference evidence="1" key="1">
    <citation type="submission" date="2020-12" db="EMBL/GenBank/DDBJ databases">
        <authorList>
            <person name="Iha C."/>
        </authorList>
    </citation>
    <scope>NUCLEOTIDE SEQUENCE</scope>
</reference>
<keyword evidence="2" id="KW-1185">Reference proteome</keyword>
<gene>
    <name evidence="1" type="ORF">OSTQU699_LOCUS9252</name>
</gene>
<name>A0A8S1J9A5_9CHLO</name>
<evidence type="ECO:0000313" key="1">
    <source>
        <dbReference type="EMBL" id="CAD7703895.1"/>
    </source>
</evidence>
<evidence type="ECO:0000313" key="2">
    <source>
        <dbReference type="Proteomes" id="UP000708148"/>
    </source>
</evidence>
<dbReference type="AlphaFoldDB" id="A0A8S1J9A5"/>
<sequence>MVLAQFQLAWPTVSATVIDMTKKHQMYCRSLPNFFLPKVLHPNLVVFTHCLLRSFLLQEDVCVLPVEDRRRFAAMRYFSIIGSKEVKDAGCLLPEYP</sequence>
<dbReference type="Proteomes" id="UP000708148">
    <property type="component" value="Unassembled WGS sequence"/>
</dbReference>
<protein>
    <submittedName>
        <fullName evidence="1">Uncharacterized protein</fullName>
    </submittedName>
</protein>
<organism evidence="1 2">
    <name type="scientific">Ostreobium quekettii</name>
    <dbReference type="NCBI Taxonomy" id="121088"/>
    <lineage>
        <taxon>Eukaryota</taxon>
        <taxon>Viridiplantae</taxon>
        <taxon>Chlorophyta</taxon>
        <taxon>core chlorophytes</taxon>
        <taxon>Ulvophyceae</taxon>
        <taxon>TCBD clade</taxon>
        <taxon>Bryopsidales</taxon>
        <taxon>Ostreobineae</taxon>
        <taxon>Ostreobiaceae</taxon>
        <taxon>Ostreobium</taxon>
    </lineage>
</organism>
<accession>A0A8S1J9A5</accession>
<comment type="caution">
    <text evidence="1">The sequence shown here is derived from an EMBL/GenBank/DDBJ whole genome shotgun (WGS) entry which is preliminary data.</text>
</comment>
<proteinExistence type="predicted"/>
<dbReference type="EMBL" id="CAJHUC010002488">
    <property type="protein sequence ID" value="CAD7703895.1"/>
    <property type="molecule type" value="Genomic_DNA"/>
</dbReference>
<feature type="non-terminal residue" evidence="1">
    <location>
        <position position="97"/>
    </location>
</feature>